<dbReference type="EMBL" id="ML208339">
    <property type="protein sequence ID" value="TFK69021.1"/>
    <property type="molecule type" value="Genomic_DNA"/>
</dbReference>
<gene>
    <name evidence="1" type="ORF">BDN72DRAFT_841109</name>
</gene>
<organism evidence="1 2">
    <name type="scientific">Pluteus cervinus</name>
    <dbReference type="NCBI Taxonomy" id="181527"/>
    <lineage>
        <taxon>Eukaryota</taxon>
        <taxon>Fungi</taxon>
        <taxon>Dikarya</taxon>
        <taxon>Basidiomycota</taxon>
        <taxon>Agaricomycotina</taxon>
        <taxon>Agaricomycetes</taxon>
        <taxon>Agaricomycetidae</taxon>
        <taxon>Agaricales</taxon>
        <taxon>Pluteineae</taxon>
        <taxon>Pluteaceae</taxon>
        <taxon>Pluteus</taxon>
    </lineage>
</organism>
<protein>
    <submittedName>
        <fullName evidence="1">Uncharacterized protein</fullName>
    </submittedName>
</protein>
<evidence type="ECO:0000313" key="1">
    <source>
        <dbReference type="EMBL" id="TFK69021.1"/>
    </source>
</evidence>
<accession>A0ACD3ATH4</accession>
<evidence type="ECO:0000313" key="2">
    <source>
        <dbReference type="Proteomes" id="UP000308600"/>
    </source>
</evidence>
<proteinExistence type="predicted"/>
<name>A0ACD3ATH4_9AGAR</name>
<reference evidence="1 2" key="1">
    <citation type="journal article" date="2019" name="Nat. Ecol. Evol.">
        <title>Megaphylogeny resolves global patterns of mushroom evolution.</title>
        <authorList>
            <person name="Varga T."/>
            <person name="Krizsan K."/>
            <person name="Foldi C."/>
            <person name="Dima B."/>
            <person name="Sanchez-Garcia M."/>
            <person name="Sanchez-Ramirez S."/>
            <person name="Szollosi G.J."/>
            <person name="Szarkandi J.G."/>
            <person name="Papp V."/>
            <person name="Albert L."/>
            <person name="Andreopoulos W."/>
            <person name="Angelini C."/>
            <person name="Antonin V."/>
            <person name="Barry K.W."/>
            <person name="Bougher N.L."/>
            <person name="Buchanan P."/>
            <person name="Buyck B."/>
            <person name="Bense V."/>
            <person name="Catcheside P."/>
            <person name="Chovatia M."/>
            <person name="Cooper J."/>
            <person name="Damon W."/>
            <person name="Desjardin D."/>
            <person name="Finy P."/>
            <person name="Geml J."/>
            <person name="Haridas S."/>
            <person name="Hughes K."/>
            <person name="Justo A."/>
            <person name="Karasinski D."/>
            <person name="Kautmanova I."/>
            <person name="Kiss B."/>
            <person name="Kocsube S."/>
            <person name="Kotiranta H."/>
            <person name="LaButti K.M."/>
            <person name="Lechner B.E."/>
            <person name="Liimatainen K."/>
            <person name="Lipzen A."/>
            <person name="Lukacs Z."/>
            <person name="Mihaltcheva S."/>
            <person name="Morgado L.N."/>
            <person name="Niskanen T."/>
            <person name="Noordeloos M.E."/>
            <person name="Ohm R.A."/>
            <person name="Ortiz-Santana B."/>
            <person name="Ovrebo C."/>
            <person name="Racz N."/>
            <person name="Riley R."/>
            <person name="Savchenko A."/>
            <person name="Shiryaev A."/>
            <person name="Soop K."/>
            <person name="Spirin V."/>
            <person name="Szebenyi C."/>
            <person name="Tomsovsky M."/>
            <person name="Tulloss R.E."/>
            <person name="Uehling J."/>
            <person name="Grigoriev I.V."/>
            <person name="Vagvolgyi C."/>
            <person name="Papp T."/>
            <person name="Martin F.M."/>
            <person name="Miettinen O."/>
            <person name="Hibbett D.S."/>
            <person name="Nagy L.G."/>
        </authorList>
    </citation>
    <scope>NUCLEOTIDE SEQUENCE [LARGE SCALE GENOMIC DNA]</scope>
    <source>
        <strain evidence="1 2">NL-1719</strain>
    </source>
</reference>
<dbReference type="Proteomes" id="UP000308600">
    <property type="component" value="Unassembled WGS sequence"/>
</dbReference>
<sequence>MAMKVESMTGTCEPATPSQAPGTSSRPTHHLLTLESFFSEYTLFTYIPTNHPSDEFARLVSENQWSKKGEKYKQAKEEYDLALVIEFGKIYGSDERSWDSWRTLCEVLGVEEVPGSVTACKKIVRNTHVNLADLVATFATGQPVEIFPDRRALKVYTRRTKKIFPKATAKSSSLLKCLLRRMF</sequence>
<keyword evidence="2" id="KW-1185">Reference proteome</keyword>